<protein>
    <recommendedName>
        <fullName evidence="3">Liprin-alpha CC2 domain-containing protein</fullName>
    </recommendedName>
</protein>
<reference evidence="4 5" key="2">
    <citation type="submission" date="2017-04" db="EMBL/GenBank/DDBJ databases">
        <title>CpG methylation of centromeres and impact of large insertions on vertebrate speciation.</title>
        <authorList>
            <person name="Ichikawa K."/>
            <person name="Yoshimura J."/>
            <person name="Morishita S."/>
        </authorList>
    </citation>
    <scope>NUCLEOTIDE SEQUENCE</scope>
    <source>
        <strain evidence="4 5">HSOK</strain>
    </source>
</reference>
<dbReference type="PANTHER" id="PTHR12587:SF4">
    <property type="entry name" value="LIPRIN-ALPHA-3"/>
    <property type="match status" value="1"/>
</dbReference>
<dbReference type="Proteomes" id="UP000265200">
    <property type="component" value="Chromosome 19"/>
</dbReference>
<feature type="region of interest" description="Disordered" evidence="2">
    <location>
        <begin position="1"/>
        <end position="34"/>
    </location>
</feature>
<reference evidence="4" key="3">
    <citation type="submission" date="2025-08" db="UniProtKB">
        <authorList>
            <consortium name="Ensembl"/>
        </authorList>
    </citation>
    <scope>IDENTIFICATION</scope>
    <source>
        <strain evidence="4">HSOK</strain>
    </source>
</reference>
<proteinExistence type="predicted"/>
<dbReference type="PANTHER" id="PTHR12587">
    <property type="entry name" value="LAR INTERACTING PROTEIN LIP -RELATED PROTEIN"/>
    <property type="match status" value="1"/>
</dbReference>
<evidence type="ECO:0000256" key="2">
    <source>
        <dbReference type="SAM" id="MobiDB-lite"/>
    </source>
</evidence>
<dbReference type="AlphaFoldDB" id="A0A3P9HTZ0"/>
<organism evidence="4 5">
    <name type="scientific">Oryzias latipes</name>
    <name type="common">Japanese rice fish</name>
    <name type="synonym">Japanese killifish</name>
    <dbReference type="NCBI Taxonomy" id="8090"/>
    <lineage>
        <taxon>Eukaryota</taxon>
        <taxon>Metazoa</taxon>
        <taxon>Chordata</taxon>
        <taxon>Craniata</taxon>
        <taxon>Vertebrata</taxon>
        <taxon>Euteleostomi</taxon>
        <taxon>Actinopterygii</taxon>
        <taxon>Neopterygii</taxon>
        <taxon>Teleostei</taxon>
        <taxon>Neoteleostei</taxon>
        <taxon>Acanthomorphata</taxon>
        <taxon>Ovalentaria</taxon>
        <taxon>Atherinomorphae</taxon>
        <taxon>Beloniformes</taxon>
        <taxon>Adrianichthyidae</taxon>
        <taxon>Oryziinae</taxon>
        <taxon>Oryzias</taxon>
    </lineage>
</organism>
<evidence type="ECO:0000313" key="5">
    <source>
        <dbReference type="Proteomes" id="UP000265200"/>
    </source>
</evidence>
<dbReference type="InterPro" id="IPR029515">
    <property type="entry name" value="Liprin"/>
</dbReference>
<feature type="compositionally biased region" description="Basic and acidic residues" evidence="2">
    <location>
        <begin position="8"/>
        <end position="34"/>
    </location>
</feature>
<evidence type="ECO:0000259" key="3">
    <source>
        <dbReference type="Pfam" id="PF25526"/>
    </source>
</evidence>
<reference evidence="4" key="4">
    <citation type="submission" date="2025-09" db="UniProtKB">
        <authorList>
            <consortium name="Ensembl"/>
        </authorList>
    </citation>
    <scope>IDENTIFICATION</scope>
    <source>
        <strain evidence="4">HSOK</strain>
    </source>
</reference>
<dbReference type="InterPro" id="IPR057892">
    <property type="entry name" value="LIP-1_CC2"/>
</dbReference>
<reference key="1">
    <citation type="journal article" date="2007" name="Nature">
        <title>The medaka draft genome and insights into vertebrate genome evolution.</title>
        <authorList>
            <person name="Kasahara M."/>
            <person name="Naruse K."/>
            <person name="Sasaki S."/>
            <person name="Nakatani Y."/>
            <person name="Qu W."/>
            <person name="Ahsan B."/>
            <person name="Yamada T."/>
            <person name="Nagayasu Y."/>
            <person name="Doi K."/>
            <person name="Kasai Y."/>
            <person name="Jindo T."/>
            <person name="Kobayashi D."/>
            <person name="Shimada A."/>
            <person name="Toyoda A."/>
            <person name="Kuroki Y."/>
            <person name="Fujiyama A."/>
            <person name="Sasaki T."/>
            <person name="Shimizu A."/>
            <person name="Asakawa S."/>
            <person name="Shimizu N."/>
            <person name="Hashimoto S."/>
            <person name="Yang J."/>
            <person name="Lee Y."/>
            <person name="Matsushima K."/>
            <person name="Sugano S."/>
            <person name="Sakaizumi M."/>
            <person name="Narita T."/>
            <person name="Ohishi K."/>
            <person name="Haga S."/>
            <person name="Ohta F."/>
            <person name="Nomoto H."/>
            <person name="Nogata K."/>
            <person name="Morishita T."/>
            <person name="Endo T."/>
            <person name="Shin-I T."/>
            <person name="Takeda H."/>
            <person name="Morishita S."/>
            <person name="Kohara Y."/>
        </authorList>
    </citation>
    <scope>NUCLEOTIDE SEQUENCE [LARGE SCALE GENOMIC DNA]</scope>
    <source>
        <strain>Hd-rR</strain>
    </source>
</reference>
<name>A0A3P9HTZ0_ORYLA</name>
<feature type="domain" description="Liprin-alpha CC2" evidence="3">
    <location>
        <begin position="1"/>
        <end position="65"/>
    </location>
</feature>
<evidence type="ECO:0000313" key="4">
    <source>
        <dbReference type="Ensembl" id="ENSORLP00015011158.1"/>
    </source>
</evidence>
<keyword evidence="1" id="KW-0677">Repeat</keyword>
<dbReference type="Pfam" id="PF25526">
    <property type="entry name" value="LIP-1"/>
    <property type="match status" value="1"/>
</dbReference>
<sequence>LRQMEAQLEEKNQELQRARQREKMNDEHNKRLSDTVDKLLSESNERLQLHLKERMAALEEKSLTAATKPVRLILNLNRCLLLLRFTSG</sequence>
<dbReference type="Ensembl" id="ENSORLT00015017907.1">
    <property type="protein sequence ID" value="ENSORLP00015011158.1"/>
    <property type="gene ID" value="ENSORLG00015000353.1"/>
</dbReference>
<evidence type="ECO:0000256" key="1">
    <source>
        <dbReference type="ARBA" id="ARBA00022737"/>
    </source>
</evidence>
<accession>A0A3P9HTZ0</accession>